<reference evidence="1 3" key="1">
    <citation type="submission" date="2014-04" db="EMBL/GenBank/DDBJ databases">
        <authorList>
            <person name="Bishop-Lilly K.A."/>
            <person name="Broomall S.M."/>
            <person name="Chain P.S."/>
            <person name="Chertkov O."/>
            <person name="Coyne S.R."/>
            <person name="Daligault H.E."/>
            <person name="Davenport K.W."/>
            <person name="Erkkila T."/>
            <person name="Frey K.G."/>
            <person name="Gibbons H.S."/>
            <person name="Gu W."/>
            <person name="Jaissle J."/>
            <person name="Johnson S.L."/>
            <person name="Koroleva G.I."/>
            <person name="Ladner J.T."/>
            <person name="Lo C.-C."/>
            <person name="Minogue T.D."/>
            <person name="Munk C."/>
            <person name="Palacios G.F."/>
            <person name="Redden C.L."/>
            <person name="Rosenzweig C.N."/>
            <person name="Scholz M.B."/>
            <person name="Teshima H."/>
            <person name="Xu Y."/>
        </authorList>
    </citation>
    <scope>NUCLEOTIDE SEQUENCE [LARGE SCALE GENOMIC DNA]</scope>
    <source>
        <strain evidence="1 3">BHP</strain>
    </source>
</reference>
<dbReference type="Pfam" id="PF14176">
    <property type="entry name" value="YxiJ"/>
    <property type="match status" value="1"/>
</dbReference>
<dbReference type="Proteomes" id="UP000029389">
    <property type="component" value="Unassembled WGS sequence"/>
</dbReference>
<dbReference type="EMBL" id="QVOD01000064">
    <property type="protein sequence ID" value="RFT62669.1"/>
    <property type="molecule type" value="Genomic_DNA"/>
</dbReference>
<gene>
    <name evidence="2" type="ORF">D0U04_27600</name>
    <name evidence="1" type="ORF">DJ93_5056</name>
</gene>
<proteinExistence type="predicted"/>
<evidence type="ECO:0000313" key="4">
    <source>
        <dbReference type="Proteomes" id="UP000264294"/>
    </source>
</evidence>
<dbReference type="EMBL" id="JMQC01000008">
    <property type="protein sequence ID" value="KFN02328.1"/>
    <property type="molecule type" value="Genomic_DNA"/>
</dbReference>
<protein>
    <submittedName>
        <fullName evidence="1">YxiJ-like family protein</fullName>
    </submittedName>
</protein>
<dbReference type="AlphaFoldDB" id="A0A090YWC5"/>
<evidence type="ECO:0000313" key="3">
    <source>
        <dbReference type="Proteomes" id="UP000029389"/>
    </source>
</evidence>
<reference evidence="2 4" key="2">
    <citation type="submission" date="2018-08" db="EMBL/GenBank/DDBJ databases">
        <title>Bacillus clarus sp. nov. strain PS00077A.</title>
        <authorList>
            <person name="Mendez Acevedo M."/>
            <person name="Carroll L."/>
            <person name="Mukherjee M."/>
            <person name="Wiedmann M."/>
            <person name="Kovac J."/>
        </authorList>
    </citation>
    <scope>NUCLEOTIDE SEQUENCE [LARGE SCALE GENOMIC DNA]</scope>
    <source>
        <strain evidence="2 4">PS00077A</strain>
    </source>
</reference>
<evidence type="ECO:0000313" key="2">
    <source>
        <dbReference type="EMBL" id="RFT62669.1"/>
    </source>
</evidence>
<organism evidence="1 3">
    <name type="scientific">Bacillus clarus</name>
    <dbReference type="NCBI Taxonomy" id="2338372"/>
    <lineage>
        <taxon>Bacteria</taxon>
        <taxon>Bacillati</taxon>
        <taxon>Bacillota</taxon>
        <taxon>Bacilli</taxon>
        <taxon>Bacillales</taxon>
        <taxon>Bacillaceae</taxon>
        <taxon>Bacillus</taxon>
        <taxon>Bacillus cereus group</taxon>
    </lineage>
</organism>
<dbReference type="Proteomes" id="UP000264294">
    <property type="component" value="Unassembled WGS sequence"/>
</dbReference>
<name>A0A090YWC5_9BACI</name>
<comment type="caution">
    <text evidence="1">The sequence shown here is derived from an EMBL/GenBank/DDBJ whole genome shotgun (WGS) entry which is preliminary data.</text>
</comment>
<keyword evidence="4" id="KW-1185">Reference proteome</keyword>
<accession>A0A090YWC5</accession>
<dbReference type="RefSeq" id="WP_042983825.1">
    <property type="nucleotide sequence ID" value="NZ_JMQC01000008.1"/>
</dbReference>
<evidence type="ECO:0000313" key="1">
    <source>
        <dbReference type="EMBL" id="KFN02328.1"/>
    </source>
</evidence>
<dbReference type="InterPro" id="IPR025551">
    <property type="entry name" value="WapI/YxiJ-like"/>
</dbReference>
<dbReference type="PATRIC" id="fig|1405.8.peg.5210"/>
<sequence>MILGKKVVFSELQKMYNSLHQPFPYRDTRKMKCDYKNLLTEDDCINADLNYYWMNIAGTLSYVLDEKEDKIPFQQIQRLRISFFDWFPQYHFLEKDMKKYLLFYRDYTNYEKARKLLLYYLAK</sequence>